<reference evidence="1 2" key="1">
    <citation type="submission" date="2020-02" db="EMBL/GenBank/DDBJ databases">
        <authorList>
            <person name="Chen W.-M."/>
        </authorList>
    </citation>
    <scope>NUCLEOTIDE SEQUENCE [LARGE SCALE GENOMIC DNA]</scope>
    <source>
        <strain evidence="1 2">KDG-16</strain>
    </source>
</reference>
<keyword evidence="2" id="KW-1185">Reference proteome</keyword>
<dbReference type="RefSeq" id="WP_166077655.1">
    <property type="nucleotide sequence ID" value="NZ_JAAJBT010000006.1"/>
</dbReference>
<evidence type="ECO:0000313" key="1">
    <source>
        <dbReference type="EMBL" id="NHM02534.1"/>
    </source>
</evidence>
<evidence type="ECO:0000313" key="2">
    <source>
        <dbReference type="Proteomes" id="UP000800984"/>
    </source>
</evidence>
<protein>
    <submittedName>
        <fullName evidence="1">Uncharacterized protein</fullName>
    </submittedName>
</protein>
<sequence>MDYLKIYNSNYNKTYRIGESLIKHKLIQFIKESLSYNRAFNLTLELFENLEKKYLIKKEPNLVELKNIYKSSLSNYSKNSIELALKNEVKKSFSKLSLDNINTNYTFDSFIKELAISNAIHELSRIFRNYSDMYKMMYNNNFFESFEIKDYHPIDFRDSKIYTDLLNKFFPLEESTENYLENFSVIYSDDSIDDLENNIPNFNEKEKAFLLHSIYKIIAESETSAKLNNTEFYKVLSIVNLHDDSCFASDNYKNSDYYRILSGGIEKVSSEIKIQDSFIDILISKTRQLKLKNITKYLSKKSTFLKAEIARNNKKAK</sequence>
<name>A0ABX0I9K7_9FLAO</name>
<proteinExistence type="predicted"/>
<gene>
    <name evidence="1" type="ORF">G4D72_10500</name>
</gene>
<dbReference type="Proteomes" id="UP000800984">
    <property type="component" value="Unassembled WGS sequence"/>
</dbReference>
<comment type="caution">
    <text evidence="1">The sequence shown here is derived from an EMBL/GenBank/DDBJ whole genome shotgun (WGS) entry which is preliminary data.</text>
</comment>
<organism evidence="1 2">
    <name type="scientific">Flavobacterium difficile</name>
    <dbReference type="NCBI Taxonomy" id="2709659"/>
    <lineage>
        <taxon>Bacteria</taxon>
        <taxon>Pseudomonadati</taxon>
        <taxon>Bacteroidota</taxon>
        <taxon>Flavobacteriia</taxon>
        <taxon>Flavobacteriales</taxon>
        <taxon>Flavobacteriaceae</taxon>
        <taxon>Flavobacterium</taxon>
    </lineage>
</organism>
<accession>A0ABX0I9K7</accession>
<dbReference type="EMBL" id="JAAJBT010000006">
    <property type="protein sequence ID" value="NHM02534.1"/>
    <property type="molecule type" value="Genomic_DNA"/>
</dbReference>